<keyword evidence="5" id="KW-1185">Reference proteome</keyword>
<dbReference type="AlphaFoldDB" id="A0A3M2LJ52"/>
<feature type="domain" description="Nudix hydrolase" evidence="3">
    <location>
        <begin position="4"/>
        <end position="145"/>
    </location>
</feature>
<gene>
    <name evidence="4" type="ORF">EBO15_35690</name>
</gene>
<dbReference type="PROSITE" id="PS51462">
    <property type="entry name" value="NUDIX"/>
    <property type="match status" value="1"/>
</dbReference>
<dbReference type="OrthoDB" id="9804442at2"/>
<dbReference type="Proteomes" id="UP000282674">
    <property type="component" value="Unassembled WGS sequence"/>
</dbReference>
<evidence type="ECO:0000259" key="3">
    <source>
        <dbReference type="PROSITE" id="PS51462"/>
    </source>
</evidence>
<protein>
    <submittedName>
        <fullName evidence="4">NUDIX domain-containing protein</fullName>
    </submittedName>
</protein>
<keyword evidence="2" id="KW-0378">Hydrolase</keyword>
<dbReference type="PANTHER" id="PTHR43046:SF14">
    <property type="entry name" value="MUTT_NUDIX FAMILY PROTEIN"/>
    <property type="match status" value="1"/>
</dbReference>
<dbReference type="InterPro" id="IPR000086">
    <property type="entry name" value="NUDIX_hydrolase_dom"/>
</dbReference>
<dbReference type="EMBL" id="RFFG01000105">
    <property type="protein sequence ID" value="RMI37507.1"/>
    <property type="molecule type" value="Genomic_DNA"/>
</dbReference>
<evidence type="ECO:0000256" key="1">
    <source>
        <dbReference type="ARBA" id="ARBA00001946"/>
    </source>
</evidence>
<dbReference type="Pfam" id="PF00293">
    <property type="entry name" value="NUDIX"/>
    <property type="match status" value="1"/>
</dbReference>
<sequence>MMPLPRISVSVKSAVLHNDQILLLSYDDHAGFHYNLPGGKAREGEGLRDAVRRKVLQETGLNVAVDRLLLVTEYVPALWDREFGTVQKAQFTFLARPQNGTTPRFASPLDPIQVGFEWMPVTKLTEVYLLPRINEPLAAALQGRLSDPFIDRW</sequence>
<dbReference type="PANTHER" id="PTHR43046">
    <property type="entry name" value="GDP-MANNOSE MANNOSYL HYDROLASE"/>
    <property type="match status" value="1"/>
</dbReference>
<dbReference type="Gene3D" id="3.90.79.10">
    <property type="entry name" value="Nucleoside Triphosphate Pyrophosphohydrolase"/>
    <property type="match status" value="1"/>
</dbReference>
<dbReference type="GO" id="GO:0016787">
    <property type="term" value="F:hydrolase activity"/>
    <property type="evidence" value="ECO:0007669"/>
    <property type="project" value="UniProtKB-KW"/>
</dbReference>
<dbReference type="SUPFAM" id="SSF55811">
    <property type="entry name" value="Nudix"/>
    <property type="match status" value="1"/>
</dbReference>
<comment type="caution">
    <text evidence="4">The sequence shown here is derived from an EMBL/GenBank/DDBJ whole genome shotgun (WGS) entry which is preliminary data.</text>
</comment>
<name>A0A3M2LJ52_9ACTN</name>
<evidence type="ECO:0000313" key="5">
    <source>
        <dbReference type="Proteomes" id="UP000282674"/>
    </source>
</evidence>
<proteinExistence type="predicted"/>
<evidence type="ECO:0000256" key="2">
    <source>
        <dbReference type="ARBA" id="ARBA00022801"/>
    </source>
</evidence>
<comment type="cofactor">
    <cofactor evidence="1">
        <name>Mg(2+)</name>
        <dbReference type="ChEBI" id="CHEBI:18420"/>
    </cofactor>
</comment>
<reference evidence="4 5" key="1">
    <citation type="submission" date="2018-10" db="EMBL/GenBank/DDBJ databases">
        <title>Isolation from soil.</title>
        <authorList>
            <person name="Hu J."/>
        </authorList>
    </citation>
    <scope>NUCLEOTIDE SEQUENCE [LARGE SCALE GENOMIC DNA]</scope>
    <source>
        <strain evidence="4 5">NEAU-Ht49</strain>
    </source>
</reference>
<evidence type="ECO:0000313" key="4">
    <source>
        <dbReference type="EMBL" id="RMI37507.1"/>
    </source>
</evidence>
<dbReference type="InterPro" id="IPR015797">
    <property type="entry name" value="NUDIX_hydrolase-like_dom_sf"/>
</dbReference>
<organism evidence="4 5">
    <name type="scientific">Actinomadura harenae</name>
    <dbReference type="NCBI Taxonomy" id="2483351"/>
    <lineage>
        <taxon>Bacteria</taxon>
        <taxon>Bacillati</taxon>
        <taxon>Actinomycetota</taxon>
        <taxon>Actinomycetes</taxon>
        <taxon>Streptosporangiales</taxon>
        <taxon>Thermomonosporaceae</taxon>
        <taxon>Actinomadura</taxon>
    </lineage>
</organism>
<accession>A0A3M2LJ52</accession>